<dbReference type="EMBL" id="CP019070">
    <property type="protein sequence ID" value="APW65313.1"/>
    <property type="molecule type" value="Genomic_DNA"/>
</dbReference>
<keyword evidence="2" id="KW-1185">Reference proteome</keyword>
<reference evidence="1 2" key="1">
    <citation type="submission" date="2017-01" db="EMBL/GenBank/DDBJ databases">
        <title>Genome sequencing of Arcobacter sp. LPB0137.</title>
        <authorList>
            <person name="Lee G.-W."/>
            <person name="Yi H."/>
        </authorList>
    </citation>
    <scope>NUCLEOTIDE SEQUENCE [LARGE SCALE GENOMIC DNA]</scope>
    <source>
        <strain evidence="1 2">LPB0137</strain>
    </source>
</reference>
<sequence>MQKIILLALTIIILNANTTTPIKNNLPRTVEPKAQAKADAQLRIQNKKIIKMVVAEIGKNLPQKIDNYTTFVSITDENLTLVSTYEINTGEKSDEKVRVEDQPRMQEFVVEGICRSSKRFLQADINITYVYKNKTTKVELFRFEVEANNCIDFWKE</sequence>
<dbReference type="RefSeq" id="WP_076085406.1">
    <property type="nucleotide sequence ID" value="NZ_CP019070.1"/>
</dbReference>
<dbReference type="Gene3D" id="3.30.300.250">
    <property type="match status" value="1"/>
</dbReference>
<evidence type="ECO:0000313" key="2">
    <source>
        <dbReference type="Proteomes" id="UP000186074"/>
    </source>
</evidence>
<accession>A0A1P8KL69</accession>
<name>A0A1P8KL69_9BACT</name>
<dbReference type="KEGG" id="alp:LPB137_05340"/>
<dbReference type="Proteomes" id="UP000186074">
    <property type="component" value="Chromosome"/>
</dbReference>
<proteinExistence type="predicted"/>
<organism evidence="1 2">
    <name type="scientific">Poseidonibacter parvus</name>
    <dbReference type="NCBI Taxonomy" id="1850254"/>
    <lineage>
        <taxon>Bacteria</taxon>
        <taxon>Pseudomonadati</taxon>
        <taxon>Campylobacterota</taxon>
        <taxon>Epsilonproteobacteria</taxon>
        <taxon>Campylobacterales</taxon>
        <taxon>Arcobacteraceae</taxon>
        <taxon>Poseidonibacter</taxon>
    </lineage>
</organism>
<protein>
    <submittedName>
        <fullName evidence="1">Uncharacterized protein</fullName>
    </submittedName>
</protein>
<gene>
    <name evidence="1" type="ORF">LPB137_05340</name>
</gene>
<dbReference type="OrthoDB" id="5334710at2"/>
<evidence type="ECO:0000313" key="1">
    <source>
        <dbReference type="EMBL" id="APW65313.1"/>
    </source>
</evidence>
<dbReference type="AlphaFoldDB" id="A0A1P8KL69"/>